<dbReference type="WBParaSite" id="JU765_v2.g6918.t1">
    <property type="protein sequence ID" value="JU765_v2.g6918.t1"/>
    <property type="gene ID" value="JU765_v2.g6918"/>
</dbReference>
<protein>
    <submittedName>
        <fullName evidence="2">Uncharacterized protein</fullName>
    </submittedName>
</protein>
<name>A0AC34RHP1_9BILA</name>
<organism evidence="1 2">
    <name type="scientific">Panagrolaimus sp. JU765</name>
    <dbReference type="NCBI Taxonomy" id="591449"/>
    <lineage>
        <taxon>Eukaryota</taxon>
        <taxon>Metazoa</taxon>
        <taxon>Ecdysozoa</taxon>
        <taxon>Nematoda</taxon>
        <taxon>Chromadorea</taxon>
        <taxon>Rhabditida</taxon>
        <taxon>Tylenchina</taxon>
        <taxon>Panagrolaimomorpha</taxon>
        <taxon>Panagrolaimoidea</taxon>
        <taxon>Panagrolaimidae</taxon>
        <taxon>Panagrolaimus</taxon>
    </lineage>
</organism>
<proteinExistence type="predicted"/>
<sequence length="96" mass="11291">MRESEFNPIQMMQLGMVDLLEKKSIFFMSEKYEKLPNLYVRKPLIPLDFHGKPAQKHWMGIDVILTIEIAKAMPFMDKFSDKDKVMILEGMRVVRG</sequence>
<accession>A0AC34RHP1</accession>
<dbReference type="Proteomes" id="UP000887576">
    <property type="component" value="Unplaced"/>
</dbReference>
<evidence type="ECO:0000313" key="2">
    <source>
        <dbReference type="WBParaSite" id="JU765_v2.g6918.t1"/>
    </source>
</evidence>
<evidence type="ECO:0000313" key="1">
    <source>
        <dbReference type="Proteomes" id="UP000887576"/>
    </source>
</evidence>
<reference evidence="2" key="1">
    <citation type="submission" date="2022-11" db="UniProtKB">
        <authorList>
            <consortium name="WormBaseParasite"/>
        </authorList>
    </citation>
    <scope>IDENTIFICATION</scope>
</reference>